<dbReference type="Pfam" id="PF20706">
    <property type="entry name" value="GT4-conflict"/>
    <property type="match status" value="1"/>
</dbReference>
<dbReference type="Proteomes" id="UP000557392">
    <property type="component" value="Unassembled WGS sequence"/>
</dbReference>
<keyword evidence="3" id="KW-1185">Reference proteome</keyword>
<protein>
    <submittedName>
        <fullName evidence="2">Uncharacterized protein</fullName>
    </submittedName>
</protein>
<sequence length="136" mass="14721">MIVLIATAWGAEAGGINAFNFGLARALAAARPGAIACAILDKQRRARSCPRSSMTWPMRLQASLIFEPQCRDRPMDSCALLAGNHSHSEVPAIRHDLRSRALVEFQVVTPGGSHRMRSLSPGDQIDARNRSETSGL</sequence>
<feature type="region of interest" description="Disordered" evidence="1">
    <location>
        <begin position="113"/>
        <end position="136"/>
    </location>
</feature>
<accession>A0A7W6NZK4</accession>
<name>A0A7W6NZK4_9SPHN</name>
<dbReference type="EMBL" id="JACIEH010000003">
    <property type="protein sequence ID" value="MBB4100749.1"/>
    <property type="molecule type" value="Genomic_DNA"/>
</dbReference>
<reference evidence="2 3" key="1">
    <citation type="submission" date="2020-08" db="EMBL/GenBank/DDBJ databases">
        <title>Genomic Encyclopedia of Type Strains, Phase IV (KMG-IV): sequencing the most valuable type-strain genomes for metagenomic binning, comparative biology and taxonomic classification.</title>
        <authorList>
            <person name="Goeker M."/>
        </authorList>
    </citation>
    <scope>NUCLEOTIDE SEQUENCE [LARGE SCALE GENOMIC DNA]</scope>
    <source>
        <strain evidence="2 3">DSM 101806</strain>
    </source>
</reference>
<evidence type="ECO:0000313" key="3">
    <source>
        <dbReference type="Proteomes" id="UP000557392"/>
    </source>
</evidence>
<organism evidence="2 3">
    <name type="scientific">Sphingomonas kyeonggiensis</name>
    <dbReference type="NCBI Taxonomy" id="1268553"/>
    <lineage>
        <taxon>Bacteria</taxon>
        <taxon>Pseudomonadati</taxon>
        <taxon>Pseudomonadota</taxon>
        <taxon>Alphaproteobacteria</taxon>
        <taxon>Sphingomonadales</taxon>
        <taxon>Sphingomonadaceae</taxon>
        <taxon>Sphingomonas</taxon>
    </lineage>
</organism>
<evidence type="ECO:0000313" key="2">
    <source>
        <dbReference type="EMBL" id="MBB4100749.1"/>
    </source>
</evidence>
<comment type="caution">
    <text evidence="2">The sequence shown here is derived from an EMBL/GenBank/DDBJ whole genome shotgun (WGS) entry which is preliminary data.</text>
</comment>
<feature type="compositionally biased region" description="Basic and acidic residues" evidence="1">
    <location>
        <begin position="125"/>
        <end position="136"/>
    </location>
</feature>
<evidence type="ECO:0000256" key="1">
    <source>
        <dbReference type="SAM" id="MobiDB-lite"/>
    </source>
</evidence>
<dbReference type="RefSeq" id="WP_184000026.1">
    <property type="nucleotide sequence ID" value="NZ_JACIEH010000003.1"/>
</dbReference>
<dbReference type="AlphaFoldDB" id="A0A7W6NZK4"/>
<proteinExistence type="predicted"/>
<gene>
    <name evidence="2" type="ORF">GGR46_004321</name>
</gene>